<accession>A0ABR7TKG1</accession>
<dbReference type="Pfam" id="PF05960">
    <property type="entry name" value="DUF885"/>
    <property type="match status" value="1"/>
</dbReference>
<evidence type="ECO:0000313" key="1">
    <source>
        <dbReference type="EMBL" id="MBC9930980.1"/>
    </source>
</evidence>
<dbReference type="PANTHER" id="PTHR33361">
    <property type="entry name" value="GLR0591 PROTEIN"/>
    <property type="match status" value="1"/>
</dbReference>
<dbReference type="PANTHER" id="PTHR33361:SF16">
    <property type="entry name" value="DUF885 DOMAIN-CONTAINING PROTEIN"/>
    <property type="match status" value="1"/>
</dbReference>
<keyword evidence="2" id="KW-1185">Reference proteome</keyword>
<dbReference type="InterPro" id="IPR010281">
    <property type="entry name" value="DUF885"/>
</dbReference>
<comment type="caution">
    <text evidence="1">The sequence shown here is derived from an EMBL/GenBank/DDBJ whole genome shotgun (WGS) entry which is preliminary data.</text>
</comment>
<reference evidence="1 2" key="1">
    <citation type="submission" date="2020-09" db="EMBL/GenBank/DDBJ databases">
        <title>Genome sequences of type strains of Chitinophaga qingshengii and Chitinophaga varians.</title>
        <authorList>
            <person name="Kittiwongwattana C."/>
        </authorList>
    </citation>
    <scope>NUCLEOTIDE SEQUENCE [LARGE SCALE GENOMIC DNA]</scope>
    <source>
        <strain evidence="1 2">JCM 30026</strain>
    </source>
</reference>
<protein>
    <submittedName>
        <fullName evidence="1">DUF885 domain-containing protein</fullName>
    </submittedName>
</protein>
<name>A0ABR7TKG1_9BACT</name>
<dbReference type="Proteomes" id="UP000659124">
    <property type="component" value="Unassembled WGS sequence"/>
</dbReference>
<dbReference type="PROSITE" id="PS51257">
    <property type="entry name" value="PROKAR_LIPOPROTEIN"/>
    <property type="match status" value="1"/>
</dbReference>
<sequence>MKYATLLLAGSLLAVSCQQKGSQSNTRASGDTLHQLAERYYEGNMALQPIQATFNGIMKYNDQLPVDIGAPYRHKADSFYAAYQEALKAIDTTALSGNDRITYDMLQRELSLNREALTYHDYLMPVQQFTCLPITLAQLGSGAAAQPFKTKKDYENFIHRMEGFSIWADTAIANMRQGIATGYVLPEKLVIKTLPQLQALTKKDKDNVFYAPLKTLPDSLDAASKQQLATDYTAAIEKFILPAYSRLYTFMQTEYLPKARKTSGIEGIPDGKKYYEFLVRSWTSTSKTPDEIYATGEHEVARIRGEMEAVKNSVGFKGDLPAFFTEVRNDKKLRIFKTPGAILDSFKAIENKIMPGVKKMYGHLPKSKFEIRQTEAFRAASASAEYQPGNPDGSRPGIFYVPILNAAEFPYTGMECLFLHEAIPGHHFQFSLQQENDSLPTFRRFTWVGAFGEGYALYCESLGKELGLYTDPYMYFGRLTDEIHRAIRLVVDVGMHHKGWTREQAIKYMMDNEPVSEHEAVAEIERYMAIPGQALSYKIGELKIRELREKYTKALGDKFSLPAFHDELLKDGCVPLSVLEQKMTRFYGQ</sequence>
<evidence type="ECO:0000313" key="2">
    <source>
        <dbReference type="Proteomes" id="UP000659124"/>
    </source>
</evidence>
<organism evidence="1 2">
    <name type="scientific">Chitinophaga qingshengii</name>
    <dbReference type="NCBI Taxonomy" id="1569794"/>
    <lineage>
        <taxon>Bacteria</taxon>
        <taxon>Pseudomonadati</taxon>
        <taxon>Bacteroidota</taxon>
        <taxon>Chitinophagia</taxon>
        <taxon>Chitinophagales</taxon>
        <taxon>Chitinophagaceae</taxon>
        <taxon>Chitinophaga</taxon>
    </lineage>
</organism>
<dbReference type="RefSeq" id="WP_188088019.1">
    <property type="nucleotide sequence ID" value="NZ_JACVFC010000001.1"/>
</dbReference>
<dbReference type="EMBL" id="JACVFC010000001">
    <property type="protein sequence ID" value="MBC9930980.1"/>
    <property type="molecule type" value="Genomic_DNA"/>
</dbReference>
<proteinExistence type="predicted"/>
<gene>
    <name evidence="1" type="ORF">ICL07_11375</name>
</gene>